<feature type="coiled-coil region" evidence="1">
    <location>
        <begin position="83"/>
        <end position="113"/>
    </location>
</feature>
<dbReference type="RefSeq" id="WP_034571630.1">
    <property type="nucleotide sequence ID" value="NZ_JQBS01000003.1"/>
</dbReference>
<dbReference type="PATRIC" id="fig|1449336.4.peg.1659"/>
<comment type="caution">
    <text evidence="2">The sequence shown here is derived from an EMBL/GenBank/DDBJ whole genome shotgun (WGS) entry which is preliminary data.</text>
</comment>
<dbReference type="GeneID" id="89588063"/>
<sequence length="123" mass="14772">MSSSTDTKLDAINQKIRYIQEDLDDNRRKLSKQEQIEQESQIIFSKSKELFDEFQYTWRKDNTMSNLINDLQDEAAHLNYKNEFDLEDKRQILKNEKNQLENKEQTCYEERKAINLGGDDSWD</sequence>
<dbReference type="AlphaFoldDB" id="A0A0R2HZ11"/>
<reference evidence="2 3" key="1">
    <citation type="journal article" date="2015" name="Genome Announc.">
        <title>Expanding the biotechnology potential of lactobacilli through comparative genomics of 213 strains and associated genera.</title>
        <authorList>
            <person name="Sun Z."/>
            <person name="Harris H.M."/>
            <person name="McCann A."/>
            <person name="Guo C."/>
            <person name="Argimon S."/>
            <person name="Zhang W."/>
            <person name="Yang X."/>
            <person name="Jeffery I.B."/>
            <person name="Cooney J.C."/>
            <person name="Kagawa T.F."/>
            <person name="Liu W."/>
            <person name="Song Y."/>
            <person name="Salvetti E."/>
            <person name="Wrobel A."/>
            <person name="Rasinkangas P."/>
            <person name="Parkhill J."/>
            <person name="Rea M.C."/>
            <person name="O'Sullivan O."/>
            <person name="Ritari J."/>
            <person name="Douillard F.P."/>
            <person name="Paul Ross R."/>
            <person name="Yang R."/>
            <person name="Briner A.E."/>
            <person name="Felis G.E."/>
            <person name="de Vos W.M."/>
            <person name="Barrangou R."/>
            <person name="Klaenhammer T.R."/>
            <person name="Caufield P.W."/>
            <person name="Cui Y."/>
            <person name="Zhang H."/>
            <person name="O'Toole P.W."/>
        </authorList>
    </citation>
    <scope>NUCLEOTIDE SEQUENCE [LARGE SCALE GENOMIC DNA]</scope>
    <source>
        <strain evidence="2 3">DSM 20623</strain>
    </source>
</reference>
<dbReference type="EMBL" id="JQBS01000003">
    <property type="protein sequence ID" value="KRN57678.1"/>
    <property type="molecule type" value="Genomic_DNA"/>
</dbReference>
<accession>A0A0R2HZ11</accession>
<proteinExistence type="predicted"/>
<dbReference type="Pfam" id="PF13125">
    <property type="entry name" value="DUF3958"/>
    <property type="match status" value="1"/>
</dbReference>
<keyword evidence="1" id="KW-0175">Coiled coil</keyword>
<dbReference type="InterPro" id="IPR025014">
    <property type="entry name" value="DUF3958"/>
</dbReference>
<evidence type="ECO:0000313" key="2">
    <source>
        <dbReference type="EMBL" id="KRN57678.1"/>
    </source>
</evidence>
<dbReference type="Proteomes" id="UP000051658">
    <property type="component" value="Unassembled WGS sequence"/>
</dbReference>
<keyword evidence="3" id="KW-1185">Reference proteome</keyword>
<organism evidence="2 3">
    <name type="scientific">Carnobacterium divergens DSM 20623</name>
    <dbReference type="NCBI Taxonomy" id="1449336"/>
    <lineage>
        <taxon>Bacteria</taxon>
        <taxon>Bacillati</taxon>
        <taxon>Bacillota</taxon>
        <taxon>Bacilli</taxon>
        <taxon>Lactobacillales</taxon>
        <taxon>Carnobacteriaceae</taxon>
        <taxon>Carnobacterium</taxon>
    </lineage>
</organism>
<gene>
    <name evidence="2" type="ORF">IV74_GL001626</name>
</gene>
<name>A0A0R2HZ11_CARDV</name>
<evidence type="ECO:0000313" key="3">
    <source>
        <dbReference type="Proteomes" id="UP000051658"/>
    </source>
</evidence>
<evidence type="ECO:0000256" key="1">
    <source>
        <dbReference type="SAM" id="Coils"/>
    </source>
</evidence>
<protein>
    <submittedName>
        <fullName evidence="2">Uncharacterized protein</fullName>
    </submittedName>
</protein>